<feature type="domain" description="GTPase-associated protein 1 N-terminal" evidence="3">
    <location>
        <begin position="7"/>
        <end position="143"/>
    </location>
</feature>
<dbReference type="Pfam" id="PF20013">
    <property type="entry name" value="GAP1-N2"/>
    <property type="match status" value="1"/>
</dbReference>
<evidence type="ECO:0000313" key="5">
    <source>
        <dbReference type="EMBL" id="MFB5681346.1"/>
    </source>
</evidence>
<feature type="transmembrane region" description="Helical" evidence="2">
    <location>
        <begin position="759"/>
        <end position="781"/>
    </location>
</feature>
<keyword evidence="2" id="KW-1133">Transmembrane helix</keyword>
<evidence type="ECO:0000313" key="6">
    <source>
        <dbReference type="Proteomes" id="UP001580407"/>
    </source>
</evidence>
<feature type="compositionally biased region" description="Polar residues" evidence="1">
    <location>
        <begin position="889"/>
        <end position="931"/>
    </location>
</feature>
<dbReference type="Proteomes" id="UP001580407">
    <property type="component" value="Unassembled WGS sequence"/>
</dbReference>
<keyword evidence="2" id="KW-0472">Membrane</keyword>
<gene>
    <name evidence="5" type="ORF">ACE3NQ_10525</name>
</gene>
<evidence type="ECO:0000259" key="4">
    <source>
        <dbReference type="Pfam" id="PF20014"/>
    </source>
</evidence>
<dbReference type="InterPro" id="IPR045402">
    <property type="entry name" value="GAP1-N2"/>
</dbReference>
<evidence type="ECO:0000259" key="3">
    <source>
        <dbReference type="Pfam" id="PF20013"/>
    </source>
</evidence>
<feature type="compositionally biased region" description="Low complexity" evidence="1">
    <location>
        <begin position="941"/>
        <end position="955"/>
    </location>
</feature>
<organism evidence="5 6">
    <name type="scientific">Paenibacillus terreus</name>
    <dbReference type="NCBI Taxonomy" id="1387834"/>
    <lineage>
        <taxon>Bacteria</taxon>
        <taxon>Bacillati</taxon>
        <taxon>Bacillota</taxon>
        <taxon>Bacilli</taxon>
        <taxon>Bacillales</taxon>
        <taxon>Paenibacillaceae</taxon>
        <taxon>Paenibacillus</taxon>
    </lineage>
</organism>
<feature type="domain" description="GTPase-associated protein 1 middle" evidence="4">
    <location>
        <begin position="159"/>
        <end position="261"/>
    </location>
</feature>
<feature type="compositionally biased region" description="Basic and acidic residues" evidence="1">
    <location>
        <begin position="995"/>
        <end position="1004"/>
    </location>
</feature>
<dbReference type="Pfam" id="PF20014">
    <property type="entry name" value="GAP1-M"/>
    <property type="match status" value="1"/>
</dbReference>
<accession>A0ABV5B6P0</accession>
<reference evidence="5 6" key="1">
    <citation type="submission" date="2024-09" db="EMBL/GenBank/DDBJ databases">
        <authorList>
            <person name="Ruan L."/>
        </authorList>
    </citation>
    <scope>NUCLEOTIDE SEQUENCE [LARGE SCALE GENOMIC DNA]</scope>
    <source>
        <strain evidence="5 6">D33</strain>
    </source>
</reference>
<evidence type="ECO:0000256" key="1">
    <source>
        <dbReference type="SAM" id="MobiDB-lite"/>
    </source>
</evidence>
<feature type="region of interest" description="Disordered" evidence="1">
    <location>
        <begin position="801"/>
        <end position="826"/>
    </location>
</feature>
<proteinExistence type="predicted"/>
<comment type="caution">
    <text evidence="5">The sequence shown here is derived from an EMBL/GenBank/DDBJ whole genome shotgun (WGS) entry which is preliminary data.</text>
</comment>
<keyword evidence="6" id="KW-1185">Reference proteome</keyword>
<keyword evidence="2" id="KW-0812">Transmembrane</keyword>
<feature type="region of interest" description="Disordered" evidence="1">
    <location>
        <begin position="851"/>
        <end position="956"/>
    </location>
</feature>
<evidence type="ECO:0000256" key="2">
    <source>
        <dbReference type="SAM" id="Phobius"/>
    </source>
</evidence>
<sequence>MSSLKPIQQQMYTRERQGIFRAAEGFDTIAKSQGLENNWIKKVLHPLCVYDAPAELASRGEKDEKAYPDAVHLVRTENGDIVLGRSLYKAADFTGLRSAFFTHNFVIPAGHGEGTADYKQWLNTTFADSYDIEQGMELPELDTLPGEKIYPAIAPASVLAELNIDEQTFKRLLYAVMTSLSGRKKVYVSLNAPAGDTSIAAKKLLFVLYGYMPYDFRKKLGFLTYSAEPASRKGIHLMFVPQGSLRPGDRNIEKEFVFDLPQGRILNAEAEEAERPFLEFIWEHVKSGESPEAFFKFADQMLSGMEFGRGLSLQGYDELSVFYRMEQGENEWYQRNKASVLQGLNEYLTSPEAMRRRMRLNDLFLAAFDREFDAVRQGALPDPEVVKCFKDYYNADSSYLGNKLIEYLIRSLNNLYAAKRADLAARICQIIDSSQALLTAFLHKVLSTGALTNALFLPYAQEKLARAADVQDMLDLIRDWSRVQPELPNRPEFQKLAETAVMDRLRSMPQRHEATVHFQQSVLNMMHERLGTPAEEEMLGKLYEAGERFLLTEVKLQEITPAQLKQLGFCTRADLGPWVAQLPPRLQSLAVEFVAAYDWFTTEKPEPSLLMELSEQEREHVQDWARRWLPAELQNGNYARLLPVYCEVSEKGSRALNYDALLKDVRSWAGDVELVFRFIRWSELHTAFGSPRTGFHPDYQKSLMVFFKEEGKEGLHKKALWRRHFEQAQGPYLAFYNKAKRATDPPLLQTLRKLRKGRALLVLLATAALVAVVVVFASGLLSQEPEDTSLQAAQTNDTLTPATTEAEPASPQQEAPAVQVTLPAEEEGSTAKGLKLLFAFTDLVRQETFEPESINITDPEGNRHEFTDFKLEPVTPDASTGDGKGILSKSETGSANDAQGDTQSAGSANGAQGDTQSVGSASGGTQENNQPAGAANGSGNPSDGAAGSVSGAPAVTKQPSYPYKVLVTINEDYSIQEGSTVEVDGEQYPITSAADSEKGTVGEH</sequence>
<feature type="compositionally biased region" description="Basic and acidic residues" evidence="1">
    <location>
        <begin position="860"/>
        <end position="871"/>
    </location>
</feature>
<protein>
    <recommendedName>
        <fullName evidence="7">Glycosyltransferase</fullName>
    </recommendedName>
</protein>
<evidence type="ECO:0008006" key="7">
    <source>
        <dbReference type="Google" id="ProtNLM"/>
    </source>
</evidence>
<feature type="region of interest" description="Disordered" evidence="1">
    <location>
        <begin position="978"/>
        <end position="1004"/>
    </location>
</feature>
<feature type="compositionally biased region" description="Low complexity" evidence="1">
    <location>
        <begin position="801"/>
        <end position="820"/>
    </location>
</feature>
<dbReference type="RefSeq" id="WP_375525140.1">
    <property type="nucleotide sequence ID" value="NZ_JBHILM010000010.1"/>
</dbReference>
<dbReference type="EMBL" id="JBHILM010000010">
    <property type="protein sequence ID" value="MFB5681346.1"/>
    <property type="molecule type" value="Genomic_DNA"/>
</dbReference>
<dbReference type="InterPro" id="IPR045401">
    <property type="entry name" value="GAP1-M"/>
</dbReference>
<name>A0ABV5B6P0_9BACL</name>